<keyword evidence="2" id="KW-1185">Reference proteome</keyword>
<dbReference type="EMBL" id="JABBFR010000031">
    <property type="protein sequence ID" value="MBT0725601.1"/>
    <property type="molecule type" value="Genomic_DNA"/>
</dbReference>
<evidence type="ECO:0000313" key="2">
    <source>
        <dbReference type="Proteomes" id="UP000790096"/>
    </source>
</evidence>
<dbReference type="SUPFAM" id="SSF50370">
    <property type="entry name" value="Ricin B-like lectins"/>
    <property type="match status" value="1"/>
</dbReference>
<name>A0ABS5SZW0_9GAMM</name>
<protein>
    <submittedName>
        <fullName evidence="1">Ricin-type beta-trefoil lectin domain protein</fullName>
    </submittedName>
</protein>
<accession>A0ABS5SZW0</accession>
<gene>
    <name evidence="1" type="ORF">HH682_14505</name>
</gene>
<dbReference type="PROSITE" id="PS50231">
    <property type="entry name" value="RICIN_B_LECTIN"/>
    <property type="match status" value="1"/>
</dbReference>
<proteinExistence type="predicted"/>
<organism evidence="1 2">
    <name type="scientific">Rosenbergiella gaditana</name>
    <dbReference type="NCBI Taxonomy" id="2726987"/>
    <lineage>
        <taxon>Bacteria</taxon>
        <taxon>Pseudomonadati</taxon>
        <taxon>Pseudomonadota</taxon>
        <taxon>Gammaproteobacteria</taxon>
        <taxon>Enterobacterales</taxon>
        <taxon>Erwiniaceae</taxon>
        <taxon>Rosenbergiella</taxon>
    </lineage>
</organism>
<comment type="caution">
    <text evidence="1">The sequence shown here is derived from an EMBL/GenBank/DDBJ whole genome shotgun (WGS) entry which is preliminary data.</text>
</comment>
<dbReference type="InterPro" id="IPR035992">
    <property type="entry name" value="Ricin_B-like_lectins"/>
</dbReference>
<evidence type="ECO:0000313" key="1">
    <source>
        <dbReference type="EMBL" id="MBT0725601.1"/>
    </source>
</evidence>
<dbReference type="RefSeq" id="WP_214238235.1">
    <property type="nucleotide sequence ID" value="NZ_JABBFR010000031.1"/>
</dbReference>
<sequence>MSFSLTPDASGLYFAYYTTLTGGSRPYTGFQPKPPRVSGKHTYQSVFSSFNRAAKTEDGNCVYGADGGDGVSCSIQFEVEPGRFYSNRLSVSLKNNDVYYYSGDVYDDSTNQKIAHIGSFTIPLSAGAGLFKIKDGGFIEAYLHAGCTQKVSATYGEVTGYLDGNKYSGNPVKGSVPKTGNCVNTVFSASNIPDSTDVKVTDTQPVPKPTYSTIVNKYKGDSGNDNRCLRVFNNNNSAEMGGCNGQGSDYASMRQWQFSKTNSGYYLIKNKYKGDSGNDNRCLRVLASGNSTEMGACTGQGGASDYDSMGYWSVVDSGTGYILLKNKYKADSGNDNRCLRVVASGHSAEMGAYAGQGGASDHDSMRYWKYDGALN</sequence>
<dbReference type="CDD" id="cd23432">
    <property type="entry name" value="beta-trefoil_Ricin_EndoBetaGal-like"/>
    <property type="match status" value="1"/>
</dbReference>
<dbReference type="Proteomes" id="UP000790096">
    <property type="component" value="Unassembled WGS sequence"/>
</dbReference>
<dbReference type="Gene3D" id="2.80.10.50">
    <property type="match status" value="1"/>
</dbReference>
<reference evidence="1 2" key="1">
    <citation type="submission" date="2020-04" db="EMBL/GenBank/DDBJ databases">
        <title>Genome sequencing of Rosenbergiella species.</title>
        <authorList>
            <person name="Alvarez-Perez S."/>
            <person name="Lievens B."/>
        </authorList>
    </citation>
    <scope>NUCLEOTIDE SEQUENCE [LARGE SCALE GENOMIC DNA]</scope>
    <source>
        <strain evidence="1 2">S61</strain>
    </source>
</reference>